<dbReference type="InterPro" id="IPR008920">
    <property type="entry name" value="TF_FadR/GntR_C"/>
</dbReference>
<dbReference type="SUPFAM" id="SSF46785">
    <property type="entry name" value="Winged helix' DNA-binding domain"/>
    <property type="match status" value="1"/>
</dbReference>
<dbReference type="InterPro" id="IPR036388">
    <property type="entry name" value="WH-like_DNA-bd_sf"/>
</dbReference>
<dbReference type="SMART" id="SM00895">
    <property type="entry name" value="FCD"/>
    <property type="match status" value="1"/>
</dbReference>
<keyword evidence="3" id="KW-0804">Transcription</keyword>
<dbReference type="PANTHER" id="PTHR43537:SF24">
    <property type="entry name" value="GLUCONATE OPERON TRANSCRIPTIONAL REPRESSOR"/>
    <property type="match status" value="1"/>
</dbReference>
<accession>A0A9Q7EYQ2</accession>
<dbReference type="KEGG" id="aram:KAR29_13315"/>
<dbReference type="PRINTS" id="PR00035">
    <property type="entry name" value="HTHGNTR"/>
</dbReference>
<dbReference type="CDD" id="cd07377">
    <property type="entry name" value="WHTH_GntR"/>
    <property type="match status" value="1"/>
</dbReference>
<dbReference type="AlphaFoldDB" id="A0A9Q7EYQ2"/>
<evidence type="ECO:0000313" key="6">
    <source>
        <dbReference type="Proteomes" id="UP000671879"/>
    </source>
</evidence>
<evidence type="ECO:0000256" key="2">
    <source>
        <dbReference type="ARBA" id="ARBA00023125"/>
    </source>
</evidence>
<reference evidence="6" key="1">
    <citation type="submission" date="2021-04" db="EMBL/GenBank/DDBJ databases">
        <title>A novel Synergistetes isolate from a pyrite-forming mixed culture.</title>
        <authorList>
            <person name="Bunk B."/>
            <person name="Sproer C."/>
            <person name="Spring S."/>
            <person name="Pester M."/>
        </authorList>
    </citation>
    <scope>NUCLEOTIDE SEQUENCE [LARGE SCALE GENOMIC DNA]</scope>
    <source>
        <strain evidence="6">J.5.4.2-T.3.5.2</strain>
    </source>
</reference>
<feature type="domain" description="HTH gntR-type" evidence="4">
    <location>
        <begin position="19"/>
        <end position="86"/>
    </location>
</feature>
<dbReference type="EMBL" id="CP072943">
    <property type="protein sequence ID" value="QTX32261.1"/>
    <property type="molecule type" value="Genomic_DNA"/>
</dbReference>
<dbReference type="Proteomes" id="UP000671879">
    <property type="component" value="Chromosome"/>
</dbReference>
<dbReference type="PROSITE" id="PS50949">
    <property type="entry name" value="HTH_GNTR"/>
    <property type="match status" value="1"/>
</dbReference>
<keyword evidence="2" id="KW-0238">DNA-binding</keyword>
<protein>
    <submittedName>
        <fullName evidence="5">GntR family transcriptional regulator</fullName>
    </submittedName>
</protein>
<evidence type="ECO:0000256" key="1">
    <source>
        <dbReference type="ARBA" id="ARBA00023015"/>
    </source>
</evidence>
<dbReference type="SUPFAM" id="SSF48008">
    <property type="entry name" value="GntR ligand-binding domain-like"/>
    <property type="match status" value="1"/>
</dbReference>
<dbReference type="Gene3D" id="1.10.10.10">
    <property type="entry name" value="Winged helix-like DNA-binding domain superfamily/Winged helix DNA-binding domain"/>
    <property type="match status" value="1"/>
</dbReference>
<dbReference type="GO" id="GO:0003700">
    <property type="term" value="F:DNA-binding transcription factor activity"/>
    <property type="evidence" value="ECO:0007669"/>
    <property type="project" value="InterPro"/>
</dbReference>
<dbReference type="Gene3D" id="1.20.120.530">
    <property type="entry name" value="GntR ligand-binding domain-like"/>
    <property type="match status" value="1"/>
</dbReference>
<dbReference type="GO" id="GO:0003677">
    <property type="term" value="F:DNA binding"/>
    <property type="evidence" value="ECO:0007669"/>
    <property type="project" value="UniProtKB-KW"/>
</dbReference>
<gene>
    <name evidence="5" type="ORF">KAR29_13315</name>
</gene>
<dbReference type="InterPro" id="IPR011711">
    <property type="entry name" value="GntR_C"/>
</dbReference>
<sequence length="245" mass="28189">MAEKRGGVAVALDVSFNFKALREQVYDFLKEEMAAGRLCPGQMINIREMSARLGISRTPLRDALFELQGEGFVLFHPRRGVEVRGLTADEIAHAYQVLGALESSVILQDFGRIGGNCMARLEAVNAETAMVLREGLYERYWELNRRFHETLLSVSENDLLLGLADRLRKRLYDFPARRRFTPRWASRSLEEHRELVAFLARGDRQGAALYMAEVHWNYERQKTLVEEFYFASPEEKEASRQERGA</sequence>
<dbReference type="InterPro" id="IPR000524">
    <property type="entry name" value="Tscrpt_reg_HTH_GntR"/>
</dbReference>
<keyword evidence="6" id="KW-1185">Reference proteome</keyword>
<keyword evidence="1" id="KW-0805">Transcription regulation</keyword>
<dbReference type="PANTHER" id="PTHR43537">
    <property type="entry name" value="TRANSCRIPTIONAL REGULATOR, GNTR FAMILY"/>
    <property type="match status" value="1"/>
</dbReference>
<evidence type="ECO:0000313" key="5">
    <source>
        <dbReference type="EMBL" id="QTX32261.1"/>
    </source>
</evidence>
<evidence type="ECO:0000256" key="3">
    <source>
        <dbReference type="ARBA" id="ARBA00023163"/>
    </source>
</evidence>
<proteinExistence type="predicted"/>
<dbReference type="Pfam" id="PF00392">
    <property type="entry name" value="GntR"/>
    <property type="match status" value="1"/>
</dbReference>
<evidence type="ECO:0000259" key="4">
    <source>
        <dbReference type="PROSITE" id="PS50949"/>
    </source>
</evidence>
<dbReference type="InterPro" id="IPR036390">
    <property type="entry name" value="WH_DNA-bd_sf"/>
</dbReference>
<dbReference type="SMART" id="SM00345">
    <property type="entry name" value="HTH_GNTR"/>
    <property type="match status" value="1"/>
</dbReference>
<dbReference type="Pfam" id="PF07729">
    <property type="entry name" value="FCD"/>
    <property type="match status" value="1"/>
</dbReference>
<dbReference type="RefSeq" id="WP_274373484.1">
    <property type="nucleotide sequence ID" value="NZ_CP072943.1"/>
</dbReference>
<name>A0A9Q7EYQ2_9BACT</name>
<organism evidence="5 6">
    <name type="scientific">Aminithiophilus ramosus</name>
    <dbReference type="NCBI Taxonomy" id="3029084"/>
    <lineage>
        <taxon>Bacteria</taxon>
        <taxon>Thermotogati</taxon>
        <taxon>Synergistota</taxon>
        <taxon>Synergistia</taxon>
        <taxon>Synergistales</taxon>
        <taxon>Aminithiophilaceae</taxon>
        <taxon>Aminithiophilus</taxon>
    </lineage>
</organism>